<protein>
    <recommendedName>
        <fullName evidence="4">Cytochrome c7-like domain-containing protein</fullName>
    </recommendedName>
</protein>
<reference evidence="2 3" key="1">
    <citation type="journal article" date="2021" name="Microbiol. Spectr.">
        <title>A Single Bacterium Capable of Oxidation and Reduction of Iron at Circumneutral pH.</title>
        <authorList>
            <person name="Kato S."/>
            <person name="Ohkuma M."/>
        </authorList>
    </citation>
    <scope>NUCLEOTIDE SEQUENCE [LARGE SCALE GENOMIC DNA]</scope>
    <source>
        <strain evidence="2 3">MIZ03</strain>
    </source>
</reference>
<feature type="chain" id="PRO_5045588901" description="Cytochrome c7-like domain-containing protein" evidence="1">
    <location>
        <begin position="22"/>
        <end position="102"/>
    </location>
</feature>
<accession>A0ABM7MGP1</accession>
<evidence type="ECO:0008006" key="4">
    <source>
        <dbReference type="Google" id="ProtNLM"/>
    </source>
</evidence>
<dbReference type="InterPro" id="IPR036280">
    <property type="entry name" value="Multihaem_cyt_sf"/>
</dbReference>
<feature type="signal peptide" evidence="1">
    <location>
        <begin position="1"/>
        <end position="21"/>
    </location>
</feature>
<dbReference type="RefSeq" id="WP_223906884.1">
    <property type="nucleotide sequence ID" value="NZ_AP024238.1"/>
</dbReference>
<dbReference type="EMBL" id="AP024238">
    <property type="protein sequence ID" value="BCO25354.1"/>
    <property type="molecule type" value="Genomic_DNA"/>
</dbReference>
<evidence type="ECO:0000313" key="3">
    <source>
        <dbReference type="Proteomes" id="UP000824366"/>
    </source>
</evidence>
<sequence length="102" mass="11067">MKKLLLLTLLGLTLAAGPTFSADVTTHKVTAKTKTLAEKGRWHVIHEQKQKLDCEDCHGGGEKDILFLRTGEPQGSIGPVDRKGCLTCHQTPNKPTFYGAAP</sequence>
<proteinExistence type="predicted"/>
<gene>
    <name evidence="2" type="ORF">MIZ03_0214</name>
</gene>
<organism evidence="2 3">
    <name type="scientific">Rhodoferax lithotrophicus</name>
    <dbReference type="NCBI Taxonomy" id="2798804"/>
    <lineage>
        <taxon>Bacteria</taxon>
        <taxon>Pseudomonadati</taxon>
        <taxon>Pseudomonadota</taxon>
        <taxon>Betaproteobacteria</taxon>
        <taxon>Burkholderiales</taxon>
        <taxon>Comamonadaceae</taxon>
        <taxon>Rhodoferax</taxon>
    </lineage>
</organism>
<dbReference type="Proteomes" id="UP000824366">
    <property type="component" value="Chromosome"/>
</dbReference>
<evidence type="ECO:0000313" key="2">
    <source>
        <dbReference type="EMBL" id="BCO25354.1"/>
    </source>
</evidence>
<name>A0ABM7MGP1_9BURK</name>
<keyword evidence="1" id="KW-0732">Signal</keyword>
<keyword evidence="3" id="KW-1185">Reference proteome</keyword>
<dbReference type="Gene3D" id="3.90.10.10">
    <property type="entry name" value="Cytochrome C3"/>
    <property type="match status" value="1"/>
</dbReference>
<dbReference type="SUPFAM" id="SSF48695">
    <property type="entry name" value="Multiheme cytochromes"/>
    <property type="match status" value="1"/>
</dbReference>
<evidence type="ECO:0000256" key="1">
    <source>
        <dbReference type="SAM" id="SignalP"/>
    </source>
</evidence>